<keyword evidence="1" id="KW-0472">Membrane</keyword>
<dbReference type="Proteomes" id="UP000678237">
    <property type="component" value="Unassembled WGS sequence"/>
</dbReference>
<gene>
    <name evidence="2" type="ORF">J4203_03870</name>
</gene>
<dbReference type="InterPro" id="IPR052776">
    <property type="entry name" value="Chloro_ReproSupport/MetalTrans"/>
</dbReference>
<keyword evidence="1" id="KW-1133">Transmembrane helix</keyword>
<reference evidence="2" key="2">
    <citation type="submission" date="2021-05" db="EMBL/GenBank/DDBJ databases">
        <title>Protein family content uncovers lineage relationships and bacterial pathway maintenance mechanisms in DPANN archaea.</title>
        <authorList>
            <person name="Castelle C.J."/>
            <person name="Meheust R."/>
            <person name="Jaffe A.L."/>
            <person name="Seitz K."/>
            <person name="Gong X."/>
            <person name="Baker B.J."/>
            <person name="Banfield J.F."/>
        </authorList>
    </citation>
    <scope>NUCLEOTIDE SEQUENCE</scope>
    <source>
        <strain evidence="2">RIFCSPLOWO2_01_FULL_58_19</strain>
    </source>
</reference>
<feature type="transmembrane region" description="Helical" evidence="1">
    <location>
        <begin position="48"/>
        <end position="69"/>
    </location>
</feature>
<evidence type="ECO:0000313" key="2">
    <source>
        <dbReference type="EMBL" id="MBS3062984.1"/>
    </source>
</evidence>
<dbReference type="EMBL" id="JAGVWE010000003">
    <property type="protein sequence ID" value="MBS3062984.1"/>
    <property type="molecule type" value="Genomic_DNA"/>
</dbReference>
<feature type="transmembrane region" description="Helical" evidence="1">
    <location>
        <begin position="81"/>
        <end position="98"/>
    </location>
</feature>
<feature type="transmembrane region" description="Helical" evidence="1">
    <location>
        <begin position="162"/>
        <end position="187"/>
    </location>
</feature>
<name>A0A8T4L8L8_9ARCH</name>
<sequence length="223" mass="24398">MLESLPSLSFAFLALALGFKHSYDADHIVAVANLLRKSKSLREALGMSVSWSLGHMLTASGITAFLYVFRESVLRLLLEKFELLVAVMLIGLGLYSLYDLTRFHRHEHEGESGKHAHLHVHAKNEQGRHLHQHMFGIGIVHGLASNDELLILLTASLGLNSLAGMLAGTALFSVGVVAGMMVFAVVFTYPLFRAHSDKLYAAFTVLVALASIAYGWLMLRGLA</sequence>
<proteinExistence type="predicted"/>
<organism evidence="2 3">
    <name type="scientific">Candidatus Iainarchaeum sp</name>
    <dbReference type="NCBI Taxonomy" id="3101447"/>
    <lineage>
        <taxon>Archaea</taxon>
        <taxon>Candidatus Iainarchaeota</taxon>
        <taxon>Candidatus Iainarchaeia</taxon>
        <taxon>Candidatus Iainarchaeales</taxon>
        <taxon>Candidatus Iainarchaeaceae</taxon>
        <taxon>Candidatus Iainarchaeum</taxon>
    </lineage>
</organism>
<feature type="transmembrane region" description="Helical" evidence="1">
    <location>
        <begin position="199"/>
        <end position="219"/>
    </location>
</feature>
<dbReference type="AlphaFoldDB" id="A0A8T4L8L8"/>
<evidence type="ECO:0000313" key="3">
    <source>
        <dbReference type="Proteomes" id="UP000678237"/>
    </source>
</evidence>
<accession>A0A8T4L8L8</accession>
<comment type="caution">
    <text evidence="2">The sequence shown here is derived from an EMBL/GenBank/DDBJ whole genome shotgun (WGS) entry which is preliminary data.</text>
</comment>
<protein>
    <recommendedName>
        <fullName evidence="4">Nickel/cobalt efflux system</fullName>
    </recommendedName>
</protein>
<reference evidence="2" key="1">
    <citation type="submission" date="2021-03" db="EMBL/GenBank/DDBJ databases">
        <authorList>
            <person name="Jaffe A."/>
        </authorList>
    </citation>
    <scope>NUCLEOTIDE SEQUENCE</scope>
    <source>
        <strain evidence="2">RIFCSPLOWO2_01_FULL_58_19</strain>
    </source>
</reference>
<evidence type="ECO:0008006" key="4">
    <source>
        <dbReference type="Google" id="ProtNLM"/>
    </source>
</evidence>
<dbReference type="PANTHER" id="PTHR33876:SF4">
    <property type="entry name" value="CHLOROPLAST PROTEIN FOR GROWTH AND FERTILITY 2"/>
    <property type="match status" value="1"/>
</dbReference>
<dbReference type="PANTHER" id="PTHR33876">
    <property type="entry name" value="UNNAMED PRODUCT"/>
    <property type="match status" value="1"/>
</dbReference>
<keyword evidence="1" id="KW-0812">Transmembrane</keyword>
<evidence type="ECO:0000256" key="1">
    <source>
        <dbReference type="SAM" id="Phobius"/>
    </source>
</evidence>